<sequence length="90" mass="9949">MTCRQGRRSVANPAHDTEGVARNQPGSGQPPRPATFVAQVMAELRKVVQPTRQELITYTIVVFVFVVVMIGFIFGMDQVFQRLVALVFAG</sequence>
<comment type="subcellular location">
    <subcellularLocation>
        <location evidence="9">Cell membrane</location>
        <topology evidence="9">Single-pass membrane protein</topology>
    </subcellularLocation>
    <subcellularLocation>
        <location evidence="1">Membrane</location>
    </subcellularLocation>
</comment>
<proteinExistence type="inferred from homology"/>
<keyword evidence="8 9" id="KW-0472">Membrane</keyword>
<comment type="subunit">
    <text evidence="9">Component of the Sec protein translocase complex. Heterotrimer consisting of SecY, SecE and SecG subunits. The heterotrimers can form oligomers, although 1 heterotrimer is thought to be able to translocate proteins. Interacts with the ribosome. Interacts with SecDF, and other proteins may be involved. Interacts with SecA.</text>
</comment>
<evidence type="ECO:0000256" key="5">
    <source>
        <dbReference type="ARBA" id="ARBA00022927"/>
    </source>
</evidence>
<dbReference type="PANTHER" id="PTHR33910:SF1">
    <property type="entry name" value="PROTEIN TRANSLOCASE SUBUNIT SECE"/>
    <property type="match status" value="1"/>
</dbReference>
<dbReference type="PANTHER" id="PTHR33910">
    <property type="entry name" value="PROTEIN TRANSLOCASE SUBUNIT SECE"/>
    <property type="match status" value="1"/>
</dbReference>
<dbReference type="GO" id="GO:0043952">
    <property type="term" value="P:protein transport by the Sec complex"/>
    <property type="evidence" value="ECO:0007669"/>
    <property type="project" value="UniProtKB-UniRule"/>
</dbReference>
<keyword evidence="2 9" id="KW-0813">Transport</keyword>
<organism evidence="11 12">
    <name type="scientific">Ornithinimicrobium pratense</name>
    <dbReference type="NCBI Taxonomy" id="2593973"/>
    <lineage>
        <taxon>Bacteria</taxon>
        <taxon>Bacillati</taxon>
        <taxon>Actinomycetota</taxon>
        <taxon>Actinomycetes</taxon>
        <taxon>Micrococcales</taxon>
        <taxon>Ornithinimicrobiaceae</taxon>
        <taxon>Ornithinimicrobium</taxon>
    </lineage>
</organism>
<dbReference type="GO" id="GO:0009306">
    <property type="term" value="P:protein secretion"/>
    <property type="evidence" value="ECO:0007669"/>
    <property type="project" value="UniProtKB-UniRule"/>
</dbReference>
<evidence type="ECO:0000256" key="2">
    <source>
        <dbReference type="ARBA" id="ARBA00022448"/>
    </source>
</evidence>
<dbReference type="InterPro" id="IPR038379">
    <property type="entry name" value="SecE_sf"/>
</dbReference>
<evidence type="ECO:0000313" key="12">
    <source>
        <dbReference type="Proteomes" id="UP000326546"/>
    </source>
</evidence>
<evidence type="ECO:0000256" key="8">
    <source>
        <dbReference type="ARBA" id="ARBA00023136"/>
    </source>
</evidence>
<dbReference type="GO" id="GO:0006605">
    <property type="term" value="P:protein targeting"/>
    <property type="evidence" value="ECO:0007669"/>
    <property type="project" value="UniProtKB-UniRule"/>
</dbReference>
<protein>
    <recommendedName>
        <fullName evidence="9">Protein translocase subunit SecE</fullName>
    </recommendedName>
</protein>
<feature type="region of interest" description="Disordered" evidence="10">
    <location>
        <begin position="1"/>
        <end position="32"/>
    </location>
</feature>
<keyword evidence="7 9" id="KW-0811">Translocation</keyword>
<comment type="function">
    <text evidence="9">Essential subunit of the Sec protein translocation channel SecYEG. Clamps together the 2 halves of SecY. May contact the channel plug during translocation.</text>
</comment>
<keyword evidence="6 9" id="KW-1133">Transmembrane helix</keyword>
<dbReference type="OrthoDB" id="9805743at2"/>
<evidence type="ECO:0000313" key="11">
    <source>
        <dbReference type="EMBL" id="QFG69337.1"/>
    </source>
</evidence>
<evidence type="ECO:0000256" key="9">
    <source>
        <dbReference type="HAMAP-Rule" id="MF_00422"/>
    </source>
</evidence>
<evidence type="ECO:0000256" key="7">
    <source>
        <dbReference type="ARBA" id="ARBA00023010"/>
    </source>
</evidence>
<keyword evidence="4 9" id="KW-0812">Transmembrane</keyword>
<evidence type="ECO:0000256" key="4">
    <source>
        <dbReference type="ARBA" id="ARBA00022692"/>
    </source>
</evidence>
<keyword evidence="3 9" id="KW-1003">Cell membrane</keyword>
<dbReference type="Gene3D" id="1.20.5.1030">
    <property type="entry name" value="Preprotein translocase secy subunit"/>
    <property type="match status" value="1"/>
</dbReference>
<dbReference type="GO" id="GO:0005886">
    <property type="term" value="C:plasma membrane"/>
    <property type="evidence" value="ECO:0007669"/>
    <property type="project" value="UniProtKB-SubCell"/>
</dbReference>
<dbReference type="NCBIfam" id="TIGR00964">
    <property type="entry name" value="secE_bact"/>
    <property type="match status" value="1"/>
</dbReference>
<evidence type="ECO:0000256" key="10">
    <source>
        <dbReference type="SAM" id="MobiDB-lite"/>
    </source>
</evidence>
<accession>A0A5J6V6W6</accession>
<dbReference type="KEGG" id="serw:FY030_12035"/>
<dbReference type="InterPro" id="IPR005807">
    <property type="entry name" value="SecE_bac"/>
</dbReference>
<comment type="similarity">
    <text evidence="9">Belongs to the SecE/SEC61-gamma family.</text>
</comment>
<keyword evidence="5 9" id="KW-0653">Protein transport</keyword>
<dbReference type="GO" id="GO:0008320">
    <property type="term" value="F:protein transmembrane transporter activity"/>
    <property type="evidence" value="ECO:0007669"/>
    <property type="project" value="UniProtKB-UniRule"/>
</dbReference>
<dbReference type="HAMAP" id="MF_00422">
    <property type="entry name" value="SecE"/>
    <property type="match status" value="1"/>
</dbReference>
<reference evidence="11 12" key="1">
    <citation type="submission" date="2019-09" db="EMBL/GenBank/DDBJ databases">
        <title>Serinicoccus pratensis sp. nov., isolated from meadow soil.</title>
        <authorList>
            <person name="Zhang W."/>
        </authorList>
    </citation>
    <scope>NUCLEOTIDE SEQUENCE [LARGE SCALE GENOMIC DNA]</scope>
    <source>
        <strain evidence="11 12">W204</strain>
    </source>
</reference>
<dbReference type="Proteomes" id="UP000326546">
    <property type="component" value="Chromosome"/>
</dbReference>
<dbReference type="InterPro" id="IPR001901">
    <property type="entry name" value="Translocase_SecE/Sec61-g"/>
</dbReference>
<dbReference type="GO" id="GO:0065002">
    <property type="term" value="P:intracellular protein transmembrane transport"/>
    <property type="evidence" value="ECO:0007669"/>
    <property type="project" value="UniProtKB-UniRule"/>
</dbReference>
<evidence type="ECO:0000256" key="3">
    <source>
        <dbReference type="ARBA" id="ARBA00022475"/>
    </source>
</evidence>
<evidence type="ECO:0000256" key="1">
    <source>
        <dbReference type="ARBA" id="ARBA00004370"/>
    </source>
</evidence>
<dbReference type="EMBL" id="CP044427">
    <property type="protein sequence ID" value="QFG69337.1"/>
    <property type="molecule type" value="Genomic_DNA"/>
</dbReference>
<dbReference type="Pfam" id="PF00584">
    <property type="entry name" value="SecE"/>
    <property type="match status" value="1"/>
</dbReference>
<name>A0A5J6V6W6_9MICO</name>
<gene>
    <name evidence="9 11" type="primary">secE</name>
    <name evidence="11" type="ORF">FY030_12035</name>
</gene>
<feature type="transmembrane region" description="Helical" evidence="9">
    <location>
        <begin position="55"/>
        <end position="76"/>
    </location>
</feature>
<keyword evidence="12" id="KW-1185">Reference proteome</keyword>
<dbReference type="AlphaFoldDB" id="A0A5J6V6W6"/>
<evidence type="ECO:0000256" key="6">
    <source>
        <dbReference type="ARBA" id="ARBA00022989"/>
    </source>
</evidence>